<evidence type="ECO:0000256" key="2">
    <source>
        <dbReference type="ARBA" id="ARBA00022643"/>
    </source>
</evidence>
<dbReference type="InterPro" id="IPR029039">
    <property type="entry name" value="Flavoprotein-like_sf"/>
</dbReference>
<dbReference type="Proteomes" id="UP000655044">
    <property type="component" value="Unassembled WGS sequence"/>
</dbReference>
<dbReference type="SUPFAM" id="SSF52218">
    <property type="entry name" value="Flavoproteins"/>
    <property type="match status" value="1"/>
</dbReference>
<dbReference type="PANTHER" id="PTHR43408:SF1">
    <property type="entry name" value="FMN REDUCTASE (NADPH)"/>
    <property type="match status" value="1"/>
</dbReference>
<comment type="caution">
    <text evidence="5">The sequence shown here is derived from an EMBL/GenBank/DDBJ whole genome shotgun (WGS) entry which is preliminary data.</text>
</comment>
<evidence type="ECO:0000256" key="1">
    <source>
        <dbReference type="ARBA" id="ARBA00022630"/>
    </source>
</evidence>
<gene>
    <name evidence="5" type="ORF">Pro02_38390</name>
</gene>
<reference evidence="5" key="1">
    <citation type="submission" date="2021-01" db="EMBL/GenBank/DDBJ databases">
        <title>Whole genome shotgun sequence of Planobispora rosea NBRC 15558.</title>
        <authorList>
            <person name="Komaki H."/>
            <person name="Tamura T."/>
        </authorList>
    </citation>
    <scope>NUCLEOTIDE SEQUENCE</scope>
    <source>
        <strain evidence="5">NBRC 15558</strain>
    </source>
</reference>
<dbReference type="Pfam" id="PF03358">
    <property type="entry name" value="FMN_red"/>
    <property type="match status" value="1"/>
</dbReference>
<name>A0A8J3S3S4_PLARO</name>
<dbReference type="InterPro" id="IPR005025">
    <property type="entry name" value="FMN_Rdtase-like_dom"/>
</dbReference>
<keyword evidence="3" id="KW-0560">Oxidoreductase</keyword>
<dbReference type="AlphaFoldDB" id="A0A8J3S3S4"/>
<evidence type="ECO:0000256" key="3">
    <source>
        <dbReference type="ARBA" id="ARBA00023002"/>
    </source>
</evidence>
<keyword evidence="2" id="KW-0288">FMN</keyword>
<dbReference type="EMBL" id="BOOI01000035">
    <property type="protein sequence ID" value="GIH85431.1"/>
    <property type="molecule type" value="Genomic_DNA"/>
</dbReference>
<dbReference type="Gene3D" id="3.40.50.360">
    <property type="match status" value="1"/>
</dbReference>
<keyword evidence="1" id="KW-0285">Flavoprotein</keyword>
<protein>
    <submittedName>
        <fullName evidence="5">FMN reductase</fullName>
    </submittedName>
</protein>
<keyword evidence="6" id="KW-1185">Reference proteome</keyword>
<dbReference type="GO" id="GO:0016491">
    <property type="term" value="F:oxidoreductase activity"/>
    <property type="evidence" value="ECO:0007669"/>
    <property type="project" value="UniProtKB-KW"/>
</dbReference>
<evidence type="ECO:0000313" key="6">
    <source>
        <dbReference type="Proteomes" id="UP000655044"/>
    </source>
</evidence>
<organism evidence="5 6">
    <name type="scientific">Planobispora rosea</name>
    <dbReference type="NCBI Taxonomy" id="35762"/>
    <lineage>
        <taxon>Bacteria</taxon>
        <taxon>Bacillati</taxon>
        <taxon>Actinomycetota</taxon>
        <taxon>Actinomycetes</taxon>
        <taxon>Streptosporangiales</taxon>
        <taxon>Streptosporangiaceae</taxon>
        <taxon>Planobispora</taxon>
    </lineage>
</organism>
<accession>A0A8J3S3S4</accession>
<proteinExistence type="predicted"/>
<evidence type="ECO:0000313" key="5">
    <source>
        <dbReference type="EMBL" id="GIH85431.1"/>
    </source>
</evidence>
<sequence length="190" mass="19265">MSIPVADKERREDGAPVGSLVTLVGNPRAGSRTRAAAEAAAEAIGRRIGHHGPGEVVDLAALGPHLLAPGPSAGVEVALELVAGAEVLVVASPTYKASYTGLLKAFLDRLPGGALAGTTALPLLVMGDPRHALAVELHLRPVLVELGAHVPTPGLALLEAETPDPGEVLARWADRVAPQVTAVLREGAGA</sequence>
<dbReference type="PANTHER" id="PTHR43408">
    <property type="entry name" value="FMN REDUCTASE (NADPH)"/>
    <property type="match status" value="1"/>
</dbReference>
<evidence type="ECO:0000259" key="4">
    <source>
        <dbReference type="Pfam" id="PF03358"/>
    </source>
</evidence>
<feature type="domain" description="NADPH-dependent FMN reductase-like" evidence="4">
    <location>
        <begin position="20"/>
        <end position="155"/>
    </location>
</feature>
<dbReference type="InterPro" id="IPR051814">
    <property type="entry name" value="NAD(P)H-dep_FMN_reductase"/>
</dbReference>